<reference evidence="1" key="1">
    <citation type="journal article" date="2020" name="Microorganisms">
        <title>Reliable Identification of Environmental Pseudomonas Isolates Using the rpoD Gene.</title>
        <authorList>
            <consortium name="The Broad Institute Genome Sequencing Platform"/>
            <person name="Girard L."/>
            <person name="Lood C."/>
            <person name="Rokni-Zadeh H."/>
            <person name="van Noort V."/>
            <person name="Lavigne R."/>
            <person name="De Mot R."/>
        </authorList>
    </citation>
    <scope>NUCLEOTIDE SEQUENCE</scope>
    <source>
        <strain evidence="1">BW13M1</strain>
    </source>
</reference>
<comment type="caution">
    <text evidence="1">The sequence shown here is derived from an EMBL/GenBank/DDBJ whole genome shotgun (WGS) entry which is preliminary data.</text>
</comment>
<dbReference type="AlphaFoldDB" id="A0A923GA20"/>
<protein>
    <submittedName>
        <fullName evidence="1">Uncharacterized protein</fullName>
    </submittedName>
</protein>
<name>A0A923GA20_9PSED</name>
<evidence type="ECO:0000313" key="1">
    <source>
        <dbReference type="EMBL" id="MBC3446908.1"/>
    </source>
</evidence>
<organism evidence="1">
    <name type="scientific">Pseudomonas peradeniyensis</name>
    <dbReference type="NCBI Taxonomy" id="2745488"/>
    <lineage>
        <taxon>Bacteria</taxon>
        <taxon>Pseudomonadati</taxon>
        <taxon>Pseudomonadota</taxon>
        <taxon>Gammaproteobacteria</taxon>
        <taxon>Pseudomonadales</taxon>
        <taxon>Pseudomonadaceae</taxon>
        <taxon>Pseudomonas</taxon>
    </lineage>
</organism>
<accession>A0A923GA20</accession>
<sequence>MSAQSMVLARNDFESIIDDMAAHFKSDRRAQGYSAESKALNELYESLQPVSLAVSYVSDGGNDQVIDRFVGDCKADLNSDSAGFHGKTSEYTKALESSNNQDDFSRKIDEMADKAKRDNAAAIDRWRDKAKEIYKENPGAGNAIVFAFQSVCSLANKVYSAIIDFFSSIIQSVAKWLANAWSSIKNFFSDVGNVISGWF</sequence>
<dbReference type="EMBL" id="JABWRJ010000016">
    <property type="protein sequence ID" value="MBC3446908.1"/>
    <property type="molecule type" value="Genomic_DNA"/>
</dbReference>
<dbReference type="RefSeq" id="WP_186733659.1">
    <property type="nucleotide sequence ID" value="NZ_JABWRJ020000004.1"/>
</dbReference>
<reference evidence="1" key="2">
    <citation type="submission" date="2020-07" db="EMBL/GenBank/DDBJ databases">
        <authorList>
            <person name="Lood C."/>
            <person name="Girard L."/>
        </authorList>
    </citation>
    <scope>NUCLEOTIDE SEQUENCE</scope>
    <source>
        <strain evidence="1">BW13M1</strain>
    </source>
</reference>
<proteinExistence type="predicted"/>
<gene>
    <name evidence="1" type="ORF">HU751_14080</name>
</gene>